<gene>
    <name evidence="2" type="ORF">GCM10009851_01920</name>
</gene>
<evidence type="ECO:0000313" key="3">
    <source>
        <dbReference type="Proteomes" id="UP001500929"/>
    </source>
</evidence>
<evidence type="ECO:0008006" key="4">
    <source>
        <dbReference type="Google" id="ProtNLM"/>
    </source>
</evidence>
<name>A0ABN3D739_9MICO</name>
<reference evidence="2 3" key="1">
    <citation type="journal article" date="2019" name="Int. J. Syst. Evol. Microbiol.">
        <title>The Global Catalogue of Microorganisms (GCM) 10K type strain sequencing project: providing services to taxonomists for standard genome sequencing and annotation.</title>
        <authorList>
            <consortium name="The Broad Institute Genomics Platform"/>
            <consortium name="The Broad Institute Genome Sequencing Center for Infectious Disease"/>
            <person name="Wu L."/>
            <person name="Ma J."/>
        </authorList>
    </citation>
    <scope>NUCLEOTIDE SEQUENCE [LARGE SCALE GENOMIC DNA]</scope>
    <source>
        <strain evidence="2 3">JCM 16117</strain>
    </source>
</reference>
<dbReference type="PANTHER" id="PTHR30032:SF8">
    <property type="entry name" value="GERMINATION-SPECIFIC N-ACETYLMURAMOYL-L-ALANINE AMIDASE"/>
    <property type="match status" value="1"/>
</dbReference>
<feature type="signal peptide" evidence="1">
    <location>
        <begin position="1"/>
        <end position="27"/>
    </location>
</feature>
<dbReference type="PANTHER" id="PTHR30032">
    <property type="entry name" value="N-ACETYLMURAMOYL-L-ALANINE AMIDASE-RELATED"/>
    <property type="match status" value="1"/>
</dbReference>
<dbReference type="InterPro" id="IPR051922">
    <property type="entry name" value="Bact_Sporulation_Assoc"/>
</dbReference>
<evidence type="ECO:0000313" key="2">
    <source>
        <dbReference type="EMBL" id="GAA2222694.1"/>
    </source>
</evidence>
<dbReference type="Gene3D" id="3.40.50.12090">
    <property type="match status" value="1"/>
</dbReference>
<proteinExistence type="predicted"/>
<comment type="caution">
    <text evidence="2">The sequence shown here is derived from an EMBL/GenBank/DDBJ whole genome shotgun (WGS) entry which is preliminary data.</text>
</comment>
<feature type="chain" id="PRO_5046451663" description="Alpha-amylase" evidence="1">
    <location>
        <begin position="28"/>
        <end position="734"/>
    </location>
</feature>
<dbReference type="Proteomes" id="UP001500929">
    <property type="component" value="Unassembled WGS sequence"/>
</dbReference>
<dbReference type="Pfam" id="PF04122">
    <property type="entry name" value="CW_binding_2"/>
    <property type="match status" value="3"/>
</dbReference>
<keyword evidence="1" id="KW-0732">Signal</keyword>
<evidence type="ECO:0000256" key="1">
    <source>
        <dbReference type="SAM" id="SignalP"/>
    </source>
</evidence>
<dbReference type="EMBL" id="BAAAQY010000001">
    <property type="protein sequence ID" value="GAA2222694.1"/>
    <property type="molecule type" value="Genomic_DNA"/>
</dbReference>
<organism evidence="2 3">
    <name type="scientific">Herbiconiux moechotypicola</name>
    <dbReference type="NCBI Taxonomy" id="637393"/>
    <lineage>
        <taxon>Bacteria</taxon>
        <taxon>Bacillati</taxon>
        <taxon>Actinomycetota</taxon>
        <taxon>Actinomycetes</taxon>
        <taxon>Micrococcales</taxon>
        <taxon>Microbacteriaceae</taxon>
        <taxon>Herbiconiux</taxon>
    </lineage>
</organism>
<accession>A0ABN3D739</accession>
<dbReference type="RefSeq" id="WP_259477862.1">
    <property type="nucleotide sequence ID" value="NZ_BAAAQY010000001.1"/>
</dbReference>
<dbReference type="SUPFAM" id="SSF49464">
    <property type="entry name" value="Carboxypeptidase regulatory domain-like"/>
    <property type="match status" value="1"/>
</dbReference>
<dbReference type="InterPro" id="IPR007253">
    <property type="entry name" value="Cell_wall-bd_2"/>
</dbReference>
<dbReference type="Gene3D" id="2.60.40.1120">
    <property type="entry name" value="Carboxypeptidase-like, regulatory domain"/>
    <property type="match status" value="2"/>
</dbReference>
<sequence>MARPRRAVTRIAAVVSAIVMSSAIALAPVAAHADVEPRTVHVSGTVTLPEGVVWTGGYIDVTVGTYGFTTGQQTLYSPDQSFDFELDPDRYQIWADYSGEADLVRDLPRDLDLRSATTEEVTLSVVPSASPSGRIVAGELPPASMAGVAYDRETQQNRGVFRYDPETGDYTLSGLAPDENSVQVRPFDPDWQSTWWPSVSAESAAEGIVLQAGENRTGVDFSLRAVTRVSGTVVTRSATGQPVPAAHVIVDIDTEIIGSEGRYAVETDEQGHYEARIPAGSYHTAYRSSPVGPGAEGSWVRAPGPDFTLLDGQVLAGVDGEVERGGVITGTVSSKAVDGAWFATVPSRWDEATGTWVDYRGADSDSGYSIDGLPAGDYRVRFSESYNPSATALRAEYYDDTPYASEATLVHVTAGEVTSGIDAQLEAVSFGVFRVSGPDRYSVAARLSSLTFEPGPAVVYVASGENYPDALSAGPAAARDGTGLLLVGRDVLPDSTRAELERLRPDRIVVVGGPASVGPAVYARLAKIAPTSRIGGADRYEVSRKIVEQAFCSQATGTCEAQTVYFATGENFPDALTAGPAAAEKEGAILLVPGRSDSVDAETAALVGELGVEQGYIAGGPNSVGESYRSSLNRLVPTVTRIGGADRFEVGAAVAKTAFDSSETVFVASGEVFPDALSAGPVAAALDAPTLLVRHDCVPVKAAETIVDLNPIDIVVVGGPVTVEPQVERFEAFC</sequence>
<protein>
    <recommendedName>
        <fullName evidence="4">Alpha-amylase</fullName>
    </recommendedName>
</protein>
<keyword evidence="3" id="KW-1185">Reference proteome</keyword>
<dbReference type="InterPro" id="IPR008969">
    <property type="entry name" value="CarboxyPept-like_regulatory"/>
</dbReference>